<gene>
    <name evidence="1" type="ORF">GRI62_02475</name>
</gene>
<protein>
    <submittedName>
        <fullName evidence="1">Glycosyltransferase</fullName>
    </submittedName>
</protein>
<proteinExistence type="predicted"/>
<dbReference type="PANTHER" id="PTHR12526:SF600">
    <property type="entry name" value="GLYCOSYL TRANSFERASE GROUP 1"/>
    <property type="match status" value="1"/>
</dbReference>
<dbReference type="Gene3D" id="3.40.50.2000">
    <property type="entry name" value="Glycogen Phosphorylase B"/>
    <property type="match status" value="1"/>
</dbReference>
<name>A0A844ZVZ7_9SPHN</name>
<evidence type="ECO:0000313" key="2">
    <source>
        <dbReference type="Proteomes" id="UP000460626"/>
    </source>
</evidence>
<dbReference type="GO" id="GO:0016757">
    <property type="term" value="F:glycosyltransferase activity"/>
    <property type="evidence" value="ECO:0007669"/>
    <property type="project" value="TreeGrafter"/>
</dbReference>
<keyword evidence="1" id="KW-0808">Transferase</keyword>
<dbReference type="Pfam" id="PF13692">
    <property type="entry name" value="Glyco_trans_1_4"/>
    <property type="match status" value="1"/>
</dbReference>
<sequence>MPASVSQSIVIATGAPLCRNPRVVKEATALAEAGYRVTVLRPVLDAGWAARDAQIAAVAPFSVMTTADLTASAPASLFFRAERFIGGRGFATLPYLAPRALGYGVMRTIRLARQLRGDLVIGHQEVGLAVAEALARDGQRTGVDIEDWYSEDLLPEARVHRPVAWLARAENAAVRRGGMVTTTSHALAEALADASGGPAPAVVYNVFPWSDREALDGEARDRPPGDASLPSLHWVSQTIGPGRGLEELCDALTLVDTPVQLHLRGDISAADEAWLRGRFPSARGHRLHLHGLVAPSELLSRIAEHDIGLALEAVDPPSRNLTVTNKMFHYLLAGLAVVATRTAGQAEIAASVPAAIATCRPGDAASLAAAINELVSDPARLAAAHKAALDAARDTYCWERQKATVLGLVAAALDAPPAKPSRPAPPQSK</sequence>
<reference evidence="1 2" key="1">
    <citation type="submission" date="2019-12" db="EMBL/GenBank/DDBJ databases">
        <title>Genomic-based taxomic classification of the family Erythrobacteraceae.</title>
        <authorList>
            <person name="Xu L."/>
        </authorList>
    </citation>
    <scope>NUCLEOTIDE SEQUENCE [LARGE SCALE GENOMIC DNA]</scope>
    <source>
        <strain evidence="1 2">RC4-10-4</strain>
    </source>
</reference>
<dbReference type="Proteomes" id="UP000460626">
    <property type="component" value="Unassembled WGS sequence"/>
</dbReference>
<dbReference type="PANTHER" id="PTHR12526">
    <property type="entry name" value="GLYCOSYLTRANSFERASE"/>
    <property type="match status" value="1"/>
</dbReference>
<dbReference type="OrthoDB" id="9790710at2"/>
<dbReference type="EMBL" id="WTYH01000001">
    <property type="protein sequence ID" value="MXO92471.1"/>
    <property type="molecule type" value="Genomic_DNA"/>
</dbReference>
<dbReference type="AlphaFoldDB" id="A0A844ZVZ7"/>
<comment type="caution">
    <text evidence="1">The sequence shown here is derived from an EMBL/GenBank/DDBJ whole genome shotgun (WGS) entry which is preliminary data.</text>
</comment>
<organism evidence="1 2">
    <name type="scientific">Aurantiacibacter arachoides</name>
    <dbReference type="NCBI Taxonomy" id="1850444"/>
    <lineage>
        <taxon>Bacteria</taxon>
        <taxon>Pseudomonadati</taxon>
        <taxon>Pseudomonadota</taxon>
        <taxon>Alphaproteobacteria</taxon>
        <taxon>Sphingomonadales</taxon>
        <taxon>Erythrobacteraceae</taxon>
        <taxon>Aurantiacibacter</taxon>
    </lineage>
</organism>
<evidence type="ECO:0000313" key="1">
    <source>
        <dbReference type="EMBL" id="MXO92471.1"/>
    </source>
</evidence>
<accession>A0A844ZVZ7</accession>
<keyword evidence="2" id="KW-1185">Reference proteome</keyword>
<dbReference type="SUPFAM" id="SSF53756">
    <property type="entry name" value="UDP-Glycosyltransferase/glycogen phosphorylase"/>
    <property type="match status" value="1"/>
</dbReference>
<dbReference type="RefSeq" id="WP_131451848.1">
    <property type="nucleotide sequence ID" value="NZ_BMJK01000001.1"/>
</dbReference>